<organism evidence="3 4">
    <name type="scientific">Orenia marismortui</name>
    <dbReference type="NCBI Taxonomy" id="46469"/>
    <lineage>
        <taxon>Bacteria</taxon>
        <taxon>Bacillati</taxon>
        <taxon>Bacillota</taxon>
        <taxon>Clostridia</taxon>
        <taxon>Halanaerobiales</taxon>
        <taxon>Halobacteroidaceae</taxon>
        <taxon>Orenia</taxon>
    </lineage>
</organism>
<dbReference type="InterPro" id="IPR011105">
    <property type="entry name" value="Cell_wall_hydrolase_SleB"/>
</dbReference>
<keyword evidence="4" id="KW-1185">Reference proteome</keyword>
<reference evidence="3 4" key="1">
    <citation type="submission" date="2019-03" db="EMBL/GenBank/DDBJ databases">
        <title>Subsurface microbial communities from deep shales in Ohio and West Virginia, USA.</title>
        <authorList>
            <person name="Wrighton K."/>
        </authorList>
    </citation>
    <scope>NUCLEOTIDE SEQUENCE [LARGE SCALE GENOMIC DNA]</scope>
    <source>
        <strain evidence="3 4">MSL 6dP</strain>
    </source>
</reference>
<gene>
    <name evidence="3" type="ORF">C7959_103148</name>
</gene>
<keyword evidence="1" id="KW-0732">Signal</keyword>
<dbReference type="InterPro" id="IPR042047">
    <property type="entry name" value="SleB_dom1"/>
</dbReference>
<feature type="signal peptide" evidence="1">
    <location>
        <begin position="1"/>
        <end position="35"/>
    </location>
</feature>
<name>A0A4R8HB50_9FIRM</name>
<evidence type="ECO:0000313" key="3">
    <source>
        <dbReference type="EMBL" id="TDX53295.1"/>
    </source>
</evidence>
<accession>A0A4R8HB50</accession>
<dbReference type="STRING" id="926561.GCA_000379025_01814"/>
<dbReference type="Pfam" id="PF07486">
    <property type="entry name" value="Hydrolase_2"/>
    <property type="match status" value="1"/>
</dbReference>
<evidence type="ECO:0000256" key="1">
    <source>
        <dbReference type="SAM" id="SignalP"/>
    </source>
</evidence>
<dbReference type="GO" id="GO:0016787">
    <property type="term" value="F:hydrolase activity"/>
    <property type="evidence" value="ECO:0007669"/>
    <property type="project" value="InterPro"/>
</dbReference>
<dbReference type="RefSeq" id="WP_134114986.1">
    <property type="nucleotide sequence ID" value="NZ_SOEG01000003.1"/>
</dbReference>
<dbReference type="AlphaFoldDB" id="A0A4R8HB50"/>
<dbReference type="Gene3D" id="1.10.10.2520">
    <property type="entry name" value="Cell wall hydrolase SleB, domain 1"/>
    <property type="match status" value="1"/>
</dbReference>
<evidence type="ECO:0000259" key="2">
    <source>
        <dbReference type="Pfam" id="PF07486"/>
    </source>
</evidence>
<feature type="chain" id="PRO_5020190977" evidence="1">
    <location>
        <begin position="36"/>
        <end position="192"/>
    </location>
</feature>
<proteinExistence type="predicted"/>
<comment type="caution">
    <text evidence="3">The sequence shown here is derived from an EMBL/GenBank/DDBJ whole genome shotgun (WGS) entry which is preliminary data.</text>
</comment>
<dbReference type="EMBL" id="SOEG01000003">
    <property type="protein sequence ID" value="TDX53295.1"/>
    <property type="molecule type" value="Genomic_DNA"/>
</dbReference>
<sequence length="192" mass="21500">MKNRDKFFKIIAITLVFSLVAPFFTSVLSSGVAYAQEMDEKDAYKGLAISLLLMYLANKFFNKDESDFNGIGDYSDEDLIWLARAVNGEARGEPFKGQVAVAAVVLNRVKSLEFPNNVYDVIHQEGQFSSVDDKQIYLTPSESSFKAAKEALKGSDPSLGALYFYNPKTAKTLWWLETREKTIIIGDHAFAK</sequence>
<dbReference type="Gene3D" id="6.20.240.60">
    <property type="match status" value="1"/>
</dbReference>
<protein>
    <submittedName>
        <fullName evidence="3">N-acetylmuramoyl-L-alanine amidase</fullName>
    </submittedName>
</protein>
<evidence type="ECO:0000313" key="4">
    <source>
        <dbReference type="Proteomes" id="UP000295832"/>
    </source>
</evidence>
<feature type="domain" description="Cell wall hydrolase SleB" evidence="2">
    <location>
        <begin position="92"/>
        <end position="191"/>
    </location>
</feature>
<dbReference type="Proteomes" id="UP000295832">
    <property type="component" value="Unassembled WGS sequence"/>
</dbReference>